<name>A0A0F9RVR1_9ZZZZ</name>
<evidence type="ECO:0000313" key="1">
    <source>
        <dbReference type="EMBL" id="KKN28981.1"/>
    </source>
</evidence>
<organism evidence="1">
    <name type="scientific">marine sediment metagenome</name>
    <dbReference type="NCBI Taxonomy" id="412755"/>
    <lineage>
        <taxon>unclassified sequences</taxon>
        <taxon>metagenomes</taxon>
        <taxon>ecological metagenomes</taxon>
    </lineage>
</organism>
<proteinExistence type="predicted"/>
<accession>A0A0F9RVR1</accession>
<dbReference type="EMBL" id="LAZR01002520">
    <property type="protein sequence ID" value="KKN28981.1"/>
    <property type="molecule type" value="Genomic_DNA"/>
</dbReference>
<sequence length="298" mass="34243">MKIYVSMETLELLPLKHHLVLEGSTLVNNQENPELTISESQRVVHDKTVIYSHVKFPHAILKALELNVVFSQCKYFFTKWYDYEKGWGKQVFLGIPIWGIMDGNLGKCEATGVCGRYVKNDQCPDIFLSDKLQTFLNDLRCRSFVSVEFSADNEISGIQTGVPYGGLYNLLEGVKGSILEFLLNPFENRLIESWTSNVLLTRYPWPFGEVADKISIHGVTPEVEAHVWFYEVERFRRSIVSKSSTIARITAWGWELRESNKRVLRTAFDLRVPFKQFRLDCSRQAGEVYESLLNSGIV</sequence>
<protein>
    <submittedName>
        <fullName evidence="1">Uncharacterized protein</fullName>
    </submittedName>
</protein>
<comment type="caution">
    <text evidence="1">The sequence shown here is derived from an EMBL/GenBank/DDBJ whole genome shotgun (WGS) entry which is preliminary data.</text>
</comment>
<gene>
    <name evidence="1" type="ORF">LCGC14_0848780</name>
</gene>
<reference evidence="1" key="1">
    <citation type="journal article" date="2015" name="Nature">
        <title>Complex archaea that bridge the gap between prokaryotes and eukaryotes.</title>
        <authorList>
            <person name="Spang A."/>
            <person name="Saw J.H."/>
            <person name="Jorgensen S.L."/>
            <person name="Zaremba-Niedzwiedzka K."/>
            <person name="Martijn J."/>
            <person name="Lind A.E."/>
            <person name="van Eijk R."/>
            <person name="Schleper C."/>
            <person name="Guy L."/>
            <person name="Ettema T.J."/>
        </authorList>
    </citation>
    <scope>NUCLEOTIDE SEQUENCE</scope>
</reference>
<dbReference type="AlphaFoldDB" id="A0A0F9RVR1"/>